<reference evidence="2 3" key="2">
    <citation type="submission" date="2019-09" db="EMBL/GenBank/DDBJ databases">
        <authorList>
            <person name="Jin C."/>
        </authorList>
    </citation>
    <scope>NUCLEOTIDE SEQUENCE [LARGE SCALE GENOMIC DNA]</scope>
    <source>
        <strain evidence="2 3">BN140002</strain>
    </source>
</reference>
<proteinExistence type="predicted"/>
<dbReference type="Proteomes" id="UP000323142">
    <property type="component" value="Unassembled WGS sequence"/>
</dbReference>
<dbReference type="AlphaFoldDB" id="A0A5B2VAI4"/>
<feature type="signal peptide" evidence="1">
    <location>
        <begin position="1"/>
        <end position="21"/>
    </location>
</feature>
<organism evidence="2 3">
    <name type="scientific">Salinarimonas soli</name>
    <dbReference type="NCBI Taxonomy" id="1638099"/>
    <lineage>
        <taxon>Bacteria</taxon>
        <taxon>Pseudomonadati</taxon>
        <taxon>Pseudomonadota</taxon>
        <taxon>Alphaproteobacteria</taxon>
        <taxon>Hyphomicrobiales</taxon>
        <taxon>Salinarimonadaceae</taxon>
        <taxon>Salinarimonas</taxon>
    </lineage>
</organism>
<keyword evidence="1" id="KW-0732">Signal</keyword>
<evidence type="ECO:0000313" key="2">
    <source>
        <dbReference type="EMBL" id="KAA2235806.1"/>
    </source>
</evidence>
<keyword evidence="3" id="KW-1185">Reference proteome</keyword>
<sequence length="140" mass="15088">MKGHRAAWAAISLLLAPAARGEPADFFAQPSLTAGLTRIFNESDAEGLHRLLAPELRDLHPVPRLARTLALCRALTQDILRLGPASFPSMGARNVGFFTAEAETGLFELVIEVDGDGFVTRLLLSDNLDAPDQQCLVGPR</sequence>
<evidence type="ECO:0000256" key="1">
    <source>
        <dbReference type="SAM" id="SignalP"/>
    </source>
</evidence>
<feature type="chain" id="PRO_5023118490" description="DUF3887 domain-containing protein" evidence="1">
    <location>
        <begin position="22"/>
        <end position="140"/>
    </location>
</feature>
<evidence type="ECO:0008006" key="4">
    <source>
        <dbReference type="Google" id="ProtNLM"/>
    </source>
</evidence>
<gene>
    <name evidence="2" type="ORF">F0L46_18465</name>
</gene>
<dbReference type="OrthoDB" id="8018056at2"/>
<reference evidence="2 3" key="1">
    <citation type="submission" date="2019-09" db="EMBL/GenBank/DDBJ databases">
        <title>Salinarimonas rosea gen. nov., sp. nov., a new member of the a-2 subgroup of the Proteobacteria.</title>
        <authorList>
            <person name="Liu J."/>
        </authorList>
    </citation>
    <scope>NUCLEOTIDE SEQUENCE [LARGE SCALE GENOMIC DNA]</scope>
    <source>
        <strain evidence="2 3">BN140002</strain>
    </source>
</reference>
<protein>
    <recommendedName>
        <fullName evidence="4">DUF3887 domain-containing protein</fullName>
    </recommendedName>
</protein>
<accession>A0A5B2VAI4</accession>
<dbReference type="EMBL" id="VUOA01000033">
    <property type="protein sequence ID" value="KAA2235806.1"/>
    <property type="molecule type" value="Genomic_DNA"/>
</dbReference>
<dbReference type="RefSeq" id="WP_149820254.1">
    <property type="nucleotide sequence ID" value="NZ_VUOA01000033.1"/>
</dbReference>
<name>A0A5B2VAI4_9HYPH</name>
<evidence type="ECO:0000313" key="3">
    <source>
        <dbReference type="Proteomes" id="UP000323142"/>
    </source>
</evidence>
<comment type="caution">
    <text evidence="2">The sequence shown here is derived from an EMBL/GenBank/DDBJ whole genome shotgun (WGS) entry which is preliminary data.</text>
</comment>